<dbReference type="STRING" id="29534.SAMN05444366_3779"/>
<name>A0A1M7KF82_9FLAO</name>
<sequence length="115" mass="12944">MGNIKINEVIGGNFAVTTDDGNLVFNLLDKNLEEQKKTKLDFSEIIVLTTAFLNAAIGQLYSKYKSEEIAPYLKLTNVADEDKILFKKVTERAKEYFANKESFEKNSNDAINGND</sequence>
<dbReference type="AlphaFoldDB" id="A0A1M7KF82"/>
<evidence type="ECO:0000259" key="1">
    <source>
        <dbReference type="Pfam" id="PF14213"/>
    </source>
</evidence>
<dbReference type="InterPro" id="IPR025474">
    <property type="entry name" value="DUF4325"/>
</dbReference>
<dbReference type="OrthoDB" id="512307at2"/>
<keyword evidence="3" id="KW-1185">Reference proteome</keyword>
<dbReference type="RefSeq" id="WP_159433479.1">
    <property type="nucleotide sequence ID" value="NZ_FRBY01000005.1"/>
</dbReference>
<dbReference type="EMBL" id="FRBY01000005">
    <property type="protein sequence ID" value="SHM63935.1"/>
    <property type="molecule type" value="Genomic_DNA"/>
</dbReference>
<protein>
    <recommendedName>
        <fullName evidence="1">DUF4325 domain-containing protein</fullName>
    </recommendedName>
</protein>
<organism evidence="2 3">
    <name type="scientific">Flavobacterium saccharophilum</name>
    <dbReference type="NCBI Taxonomy" id="29534"/>
    <lineage>
        <taxon>Bacteria</taxon>
        <taxon>Pseudomonadati</taxon>
        <taxon>Bacteroidota</taxon>
        <taxon>Flavobacteriia</taxon>
        <taxon>Flavobacteriales</taxon>
        <taxon>Flavobacteriaceae</taxon>
        <taxon>Flavobacterium</taxon>
    </lineage>
</organism>
<gene>
    <name evidence="2" type="ORF">SAMN05444366_3779</name>
</gene>
<reference evidence="3" key="1">
    <citation type="submission" date="2016-11" db="EMBL/GenBank/DDBJ databases">
        <authorList>
            <person name="Varghese N."/>
            <person name="Submissions S."/>
        </authorList>
    </citation>
    <scope>NUCLEOTIDE SEQUENCE [LARGE SCALE GENOMIC DNA]</scope>
    <source>
        <strain evidence="3">DSM 1811</strain>
    </source>
</reference>
<feature type="domain" description="DUF4325" evidence="1">
    <location>
        <begin position="20"/>
        <end position="82"/>
    </location>
</feature>
<evidence type="ECO:0000313" key="2">
    <source>
        <dbReference type="EMBL" id="SHM63935.1"/>
    </source>
</evidence>
<accession>A0A1M7KF82</accession>
<dbReference type="Proteomes" id="UP000184121">
    <property type="component" value="Unassembled WGS sequence"/>
</dbReference>
<evidence type="ECO:0000313" key="3">
    <source>
        <dbReference type="Proteomes" id="UP000184121"/>
    </source>
</evidence>
<proteinExistence type="predicted"/>
<dbReference type="Pfam" id="PF14213">
    <property type="entry name" value="DUF4325"/>
    <property type="match status" value="1"/>
</dbReference>